<keyword evidence="10" id="KW-0594">Phospholipid biosynthesis</keyword>
<dbReference type="GO" id="GO:0030145">
    <property type="term" value="F:manganese ion binding"/>
    <property type="evidence" value="ECO:0007669"/>
    <property type="project" value="UniProtKB-ARBA"/>
</dbReference>
<evidence type="ECO:0000256" key="3">
    <source>
        <dbReference type="ARBA" id="ARBA00010441"/>
    </source>
</evidence>
<evidence type="ECO:0008006" key="15">
    <source>
        <dbReference type="Google" id="ProtNLM"/>
    </source>
</evidence>
<evidence type="ECO:0000256" key="10">
    <source>
        <dbReference type="ARBA" id="ARBA00023209"/>
    </source>
</evidence>
<dbReference type="NCBIfam" id="TIGR00560">
    <property type="entry name" value="pgsA"/>
    <property type="match status" value="1"/>
</dbReference>
<keyword evidence="5 12" id="KW-0808">Transferase</keyword>
<accession>A0A7S3QPE2</accession>
<dbReference type="PANTHER" id="PTHR14269">
    <property type="entry name" value="CDP-DIACYLGLYCEROL--GLYCEROL-3-PHOSPHATE 3-PHOSPHATIDYLTRANSFERASE-RELATED"/>
    <property type="match status" value="1"/>
</dbReference>
<dbReference type="InterPro" id="IPR048254">
    <property type="entry name" value="CDP_ALCOHOL_P_TRANSF_CS"/>
</dbReference>
<feature type="transmembrane region" description="Helical" evidence="13">
    <location>
        <begin position="59"/>
        <end position="78"/>
    </location>
</feature>
<dbReference type="AlphaFoldDB" id="A0A7S3QPE2"/>
<dbReference type="InterPro" id="IPR043130">
    <property type="entry name" value="CDP-OH_PTrfase_TM_dom"/>
</dbReference>
<keyword evidence="4" id="KW-0444">Lipid biosynthesis</keyword>
<dbReference type="PANTHER" id="PTHR14269:SF62">
    <property type="entry name" value="CDP-DIACYLGLYCEROL--GLYCEROL-3-PHOSPHATE 3-PHOSPHATIDYLTRANSFERASE 1, CHLOROPLASTIC"/>
    <property type="match status" value="1"/>
</dbReference>
<evidence type="ECO:0000256" key="2">
    <source>
        <dbReference type="ARBA" id="ARBA00004141"/>
    </source>
</evidence>
<reference evidence="14" key="1">
    <citation type="submission" date="2021-01" db="EMBL/GenBank/DDBJ databases">
        <authorList>
            <person name="Corre E."/>
            <person name="Pelletier E."/>
            <person name="Niang G."/>
            <person name="Scheremetjew M."/>
            <person name="Finn R."/>
            <person name="Kale V."/>
            <person name="Holt S."/>
            <person name="Cochrane G."/>
            <person name="Meng A."/>
            <person name="Brown T."/>
            <person name="Cohen L."/>
        </authorList>
    </citation>
    <scope>NUCLEOTIDE SEQUENCE</scope>
    <source>
        <strain evidence="14">CCMP1320</strain>
    </source>
</reference>
<evidence type="ECO:0000256" key="7">
    <source>
        <dbReference type="ARBA" id="ARBA00022989"/>
    </source>
</evidence>
<keyword evidence="6 13" id="KW-0812">Transmembrane</keyword>
<keyword evidence="9 13" id="KW-0472">Membrane</keyword>
<dbReference type="GO" id="GO:0008444">
    <property type="term" value="F:CDP-diacylglycerol-glycerol-3-phosphate 3-phosphatidyltransferase activity"/>
    <property type="evidence" value="ECO:0007669"/>
    <property type="project" value="InterPro"/>
</dbReference>
<comment type="subcellular location">
    <subcellularLocation>
        <location evidence="2">Membrane</location>
        <topology evidence="2">Multi-pass membrane protein</topology>
    </subcellularLocation>
</comment>
<feature type="transmembrane region" description="Helical" evidence="13">
    <location>
        <begin position="84"/>
        <end position="103"/>
    </location>
</feature>
<sequence length="268" mass="29716">MTRDSSDEPIPRIPLLAVKKEQESILSPLDRRSETYRHLAAEAADRHARKANARQPVMTIPNILTFLRLILVPVLVVVWDLNWLHSPIICAAIFMVAAWTDWLDGYLARRLGISTVFGAFLDPVADKIMVTTALILLTTSPPAPLVPRNVVLPVAIIICREITMSSLREWAAASGGGAHKAVKVNSLGKWKTACQMLSMSALLVVRQPQAQLQHILPAFMAAPAFLAHTTMVSYYLLWASAVLAVWSLSFYMMNVWTHFVYPNAGKAH</sequence>
<dbReference type="EMBL" id="HBIP01006916">
    <property type="protein sequence ID" value="CAE0488553.1"/>
    <property type="molecule type" value="Transcribed_RNA"/>
</dbReference>
<dbReference type="GO" id="GO:0045995">
    <property type="term" value="P:regulation of embryonic development"/>
    <property type="evidence" value="ECO:0007669"/>
    <property type="project" value="UniProtKB-ARBA"/>
</dbReference>
<protein>
    <recommendedName>
        <fullName evidence="15">CDP-diacylglycerol--glycerol-3-phosphate 3-phosphatidyltransferase</fullName>
    </recommendedName>
</protein>
<evidence type="ECO:0000256" key="9">
    <source>
        <dbReference type="ARBA" id="ARBA00023136"/>
    </source>
</evidence>
<comment type="similarity">
    <text evidence="3 12">Belongs to the CDP-alcohol phosphatidyltransferase class-I family.</text>
</comment>
<dbReference type="Pfam" id="PF01066">
    <property type="entry name" value="CDP-OH_P_transf"/>
    <property type="match status" value="1"/>
</dbReference>
<dbReference type="FunFam" id="1.20.120.1760:FF:000008">
    <property type="entry name" value="CDP-diacylglycerol--glycerol-3-phosphate 3-phosphatidyltransferase 2"/>
    <property type="match status" value="1"/>
</dbReference>
<dbReference type="GO" id="GO:0005737">
    <property type="term" value="C:cytoplasm"/>
    <property type="evidence" value="ECO:0007669"/>
    <property type="project" value="UniProtKB-ARBA"/>
</dbReference>
<organism evidence="14">
    <name type="scientific">Dunaliella tertiolecta</name>
    <name type="common">Green alga</name>
    <dbReference type="NCBI Taxonomy" id="3047"/>
    <lineage>
        <taxon>Eukaryota</taxon>
        <taxon>Viridiplantae</taxon>
        <taxon>Chlorophyta</taxon>
        <taxon>core chlorophytes</taxon>
        <taxon>Chlorophyceae</taxon>
        <taxon>CS clade</taxon>
        <taxon>Chlamydomonadales</taxon>
        <taxon>Dunaliellaceae</taxon>
        <taxon>Dunaliella</taxon>
    </lineage>
</organism>
<evidence type="ECO:0000256" key="8">
    <source>
        <dbReference type="ARBA" id="ARBA00023098"/>
    </source>
</evidence>
<comment type="cofactor">
    <cofactor evidence="1">
        <name>Mn(2+)</name>
        <dbReference type="ChEBI" id="CHEBI:29035"/>
    </cofactor>
</comment>
<evidence type="ECO:0000313" key="14">
    <source>
        <dbReference type="EMBL" id="CAE0488553.1"/>
    </source>
</evidence>
<feature type="transmembrane region" description="Helical" evidence="13">
    <location>
        <begin position="243"/>
        <end position="261"/>
    </location>
</feature>
<evidence type="ECO:0000256" key="5">
    <source>
        <dbReference type="ARBA" id="ARBA00022679"/>
    </source>
</evidence>
<proteinExistence type="inferred from homology"/>
<dbReference type="Gene3D" id="1.20.120.1760">
    <property type="match status" value="1"/>
</dbReference>
<evidence type="ECO:0000256" key="4">
    <source>
        <dbReference type="ARBA" id="ARBA00022516"/>
    </source>
</evidence>
<keyword evidence="8" id="KW-0443">Lipid metabolism</keyword>
<gene>
    <name evidence="14" type="ORF">DTER00134_LOCUS3617</name>
</gene>
<dbReference type="InterPro" id="IPR000462">
    <property type="entry name" value="CDP-OH_P_trans"/>
</dbReference>
<dbReference type="InterPro" id="IPR004570">
    <property type="entry name" value="Phosphatidylglycerol_P_synth"/>
</dbReference>
<dbReference type="PROSITE" id="PS00379">
    <property type="entry name" value="CDP_ALCOHOL_P_TRANSF"/>
    <property type="match status" value="1"/>
</dbReference>
<evidence type="ECO:0000256" key="11">
    <source>
        <dbReference type="ARBA" id="ARBA00023264"/>
    </source>
</evidence>
<keyword evidence="11" id="KW-1208">Phospholipid metabolism</keyword>
<dbReference type="InterPro" id="IPR050324">
    <property type="entry name" value="CDP-alcohol_PTase-I"/>
</dbReference>
<name>A0A7S3QPE2_DUNTE</name>
<evidence type="ECO:0000256" key="12">
    <source>
        <dbReference type="RuleBase" id="RU003750"/>
    </source>
</evidence>
<evidence type="ECO:0000256" key="6">
    <source>
        <dbReference type="ARBA" id="ARBA00022692"/>
    </source>
</evidence>
<keyword evidence="7 13" id="KW-1133">Transmembrane helix</keyword>
<dbReference type="GO" id="GO:0006655">
    <property type="term" value="P:phosphatidylglycerol biosynthetic process"/>
    <property type="evidence" value="ECO:0007669"/>
    <property type="project" value="UniProtKB-ARBA"/>
</dbReference>
<evidence type="ECO:0000256" key="1">
    <source>
        <dbReference type="ARBA" id="ARBA00001936"/>
    </source>
</evidence>
<dbReference type="GO" id="GO:0016020">
    <property type="term" value="C:membrane"/>
    <property type="evidence" value="ECO:0007669"/>
    <property type="project" value="UniProtKB-SubCell"/>
</dbReference>
<evidence type="ECO:0000256" key="13">
    <source>
        <dbReference type="SAM" id="Phobius"/>
    </source>
</evidence>